<feature type="chain" id="PRO_5038418090" evidence="1">
    <location>
        <begin position="24"/>
        <end position="1987"/>
    </location>
</feature>
<dbReference type="InterPro" id="IPR013783">
    <property type="entry name" value="Ig-like_fold"/>
</dbReference>
<evidence type="ECO:0000259" key="2">
    <source>
        <dbReference type="Pfam" id="PF18962"/>
    </source>
</evidence>
<reference evidence="3" key="1">
    <citation type="submission" date="2020-10" db="EMBL/GenBank/DDBJ databases">
        <authorList>
            <person name="Gilroy R."/>
        </authorList>
    </citation>
    <scope>NUCLEOTIDE SEQUENCE</scope>
    <source>
        <strain evidence="3">2889</strain>
    </source>
</reference>
<dbReference type="Gene3D" id="2.60.120.200">
    <property type="match status" value="1"/>
</dbReference>
<dbReference type="Proteomes" id="UP000823612">
    <property type="component" value="Unassembled WGS sequence"/>
</dbReference>
<comment type="caution">
    <text evidence="3">The sequence shown here is derived from an EMBL/GenBank/DDBJ whole genome shotgun (WGS) entry which is preliminary data.</text>
</comment>
<dbReference type="Pfam" id="PF18962">
    <property type="entry name" value="Por_Secre_tail"/>
    <property type="match status" value="1"/>
</dbReference>
<dbReference type="SUPFAM" id="SSF49464">
    <property type="entry name" value="Carboxypeptidase regulatory domain-like"/>
    <property type="match status" value="1"/>
</dbReference>
<evidence type="ECO:0000313" key="3">
    <source>
        <dbReference type="EMBL" id="MBO8432794.1"/>
    </source>
</evidence>
<feature type="signal peptide" evidence="1">
    <location>
        <begin position="1"/>
        <end position="23"/>
    </location>
</feature>
<reference evidence="3" key="2">
    <citation type="journal article" date="2021" name="PeerJ">
        <title>Extensive microbial diversity within the chicken gut microbiome revealed by metagenomics and culture.</title>
        <authorList>
            <person name="Gilroy R."/>
            <person name="Ravi A."/>
            <person name="Getino M."/>
            <person name="Pursley I."/>
            <person name="Horton D.L."/>
            <person name="Alikhan N.F."/>
            <person name="Baker D."/>
            <person name="Gharbi K."/>
            <person name="Hall N."/>
            <person name="Watson M."/>
            <person name="Adriaenssens E.M."/>
            <person name="Foster-Nyarko E."/>
            <person name="Jarju S."/>
            <person name="Secka A."/>
            <person name="Antonio M."/>
            <person name="Oren A."/>
            <person name="Chaudhuri R.R."/>
            <person name="La Ragione R."/>
            <person name="Hildebrand F."/>
            <person name="Pallen M.J."/>
        </authorList>
    </citation>
    <scope>NUCLEOTIDE SEQUENCE</scope>
    <source>
        <strain evidence="3">2889</strain>
    </source>
</reference>
<dbReference type="NCBIfam" id="TIGR04183">
    <property type="entry name" value="Por_Secre_tail"/>
    <property type="match status" value="1"/>
</dbReference>
<protein>
    <submittedName>
        <fullName evidence="3">T9SS type A sorting domain-containing protein</fullName>
    </submittedName>
</protein>
<dbReference type="InterPro" id="IPR008969">
    <property type="entry name" value="CarboxyPept-like_regulatory"/>
</dbReference>
<gene>
    <name evidence="3" type="ORF">IAB08_05825</name>
</gene>
<proteinExistence type="predicted"/>
<dbReference type="Gene3D" id="2.60.120.260">
    <property type="entry name" value="Galactose-binding domain-like"/>
    <property type="match status" value="1"/>
</dbReference>
<feature type="domain" description="Secretion system C-terminal sorting" evidence="2">
    <location>
        <begin position="1918"/>
        <end position="1985"/>
    </location>
</feature>
<dbReference type="SUPFAM" id="SSF49785">
    <property type="entry name" value="Galactose-binding domain-like"/>
    <property type="match status" value="1"/>
</dbReference>
<name>A0A9D9DWZ2_9BACT</name>
<evidence type="ECO:0000313" key="4">
    <source>
        <dbReference type="Proteomes" id="UP000823612"/>
    </source>
</evidence>
<accession>A0A9D9DWZ2</accession>
<keyword evidence="1" id="KW-0732">Signal</keyword>
<dbReference type="Gene3D" id="2.60.40.10">
    <property type="entry name" value="Immunoglobulins"/>
    <property type="match status" value="2"/>
</dbReference>
<sequence>MKKVKVVLMSLLLGAGMVLPSVAQEGFKEALPPSKQELVQSSRNPVLQNPLSRPLKVLSKTALPDVQEMPHRPLLNKEASMSLAKDRTSVYPLLARNLEPRGFSMKASGFSKFIGAIYTESGYMPVQFKVEGGTVGAPELLSFGTGNYGGSLYPTMGAWVGDAYLSLWGEDSYAGTMIYGFYAFDPVTGGSEYYEASDEVINAVLNASTAAYDYLTESMWVYAPEINAEGTAFTGNYYLYELAMSGAMITGEQGAFVTGLPEGNFFSIMIDKEGQMYGLGTNGSLYSVDKESGLATEIGSTGIEVLDAQGQMYEQTATYDYAGNRIIWNYILSDGSEVGIATVDKATAAITKLTDDYYQLSALASVYYEDPSPMPVEDLALSWTAGQLTATFTAPSMDQNGNVLASLAKAELYRLNGNQLELEETLDNPVPGQVCSITHATSESGLQTYAVRVTDANGKVSAYASAQVSQIEIPLPYTNGFEDDETEAMDALTISDPLGTGGMERTQDAAYEGEWSFKLTSNYNFDGRELILSGIPVEKGATYSISFYASAPDAGYYDVLYLVMDGNYGAAQYTYLYADWAPISMTYMASRTGQLSMSLLALNEAVPVYIDNIEVRELSGPDVPAELSVNGLSPAAEGKMSAILNLTLPATTMAGESLTVIEGVVVEYSDYSYFNDFGSDTVVLGLTPGATADFEVEVSGEAGEYYFRAYAYNEAGACPVYAYYGSASTPVRSDFIGTDELSSLSVETEIQADGSVVLTWKPVEGRNDGYIGDVSYSLLLGEDELMEDGQPELDQATSRFRVQTPVLSKGMHTLELSASTADAEVSKTVHTLAGWNGKGMVSNVGVDGKTSPYVLWLDEEEANSGFSQTIYPASGRAMYIDTLVLFVEPMENGETAQHTKIYMGTTDMDAFSGGYFSDPDFVEREALHLVYDDILEIEAGISMLALPLKGFYYDGEDNLLIHIVKPMQDPALAVTEVYVGESEDRMFKYRYPASTSIDFDTVALFNEYTGTASYEQAAMMVMEEENLKSLQVTVLDAEDEQIAIEDAELHIYNDPAAEKGHIDVKLRTDASGQASFAYMPAGRFYVVGRKAGFIENEPVLVEINAESVSPVEVVVRMLEAEELQLRGVVKDENGDVLADVAVAAEGLASFYDTTDAAGQFHLENIYGPSDYVLHFSKAGMQSLSMDFLLADKDSVLADVTMRYVPDPVSFASAELVENEAVKVVWKQPGAMTEISWTIGDSSEQSLTVDQKSAFKYGQRFLPEDLDAYGIDSLLPLQIGFVPGSETARYNLVIAQGEDGTREIFRKAVDSRDLTAHEWYFANVTGKVAIDREEELWLIVEVEEGANQGYACDVTFGGAVEGKGNLFCYDGQWYELPDLFTYTTGNVLVSLKVADMEQQREPVNGYRVYRGLSSAAFEDYTMLTQEPLMAEYEYVDESFSTLSFGQYRYAVVTDWYNGNLSSPVYTNVLNKDMEMDLSFEITSPAGSAQGASIWLANEDDIYSTVADADGKAVIADVWRGDYELAVELPYHQSFVSDISVAKDSTIKIALQEVIAAPIILSASVNGKDATLTYGVNAYNWSDGIESYPDFAIENLGEWILLGGGEKGGMQSSDEEAFVWPNMESEQSFIVYNDNEVMPEPLGWPAYSGERCLLAMYRFDGEANNDYVVRPIQQGGGIFSFYVRGAQSSDEEYSVVYSTTGAEMDDFKAVEGWEGVMAPLYWSLVSVEIPEEAKYIGIRYESEYLYGLQLDDLSYHWDAPANPTGYELYVDGVLAAEVGADATTYTFADLESGEHDLGVVAVYASGKSERVETTVEISDEAMPVDLAVSVEVTADGGKATLTWKAAEGFSPESYKVYLGEELKAENLTETTYVFEGLDNGEYTAAVVAVYATGESEKATKDFEVKGVGNESSVSMADAALYPNPSDGHFYISVPKACRMQLYSISGRLLGQEVLDAGLKEFDLQSLPAGTYYVRLIAANEAVVLKAVVR</sequence>
<organism evidence="3 4">
    <name type="scientific">Candidatus Pullibacteroides excrementavium</name>
    <dbReference type="NCBI Taxonomy" id="2840905"/>
    <lineage>
        <taxon>Bacteria</taxon>
        <taxon>Pseudomonadati</taxon>
        <taxon>Bacteroidota</taxon>
        <taxon>Bacteroidia</taxon>
        <taxon>Bacteroidales</taxon>
        <taxon>Candidatus Pullibacteroides</taxon>
    </lineage>
</organism>
<dbReference type="InterPro" id="IPR008979">
    <property type="entry name" value="Galactose-bd-like_sf"/>
</dbReference>
<dbReference type="InterPro" id="IPR026444">
    <property type="entry name" value="Secre_tail"/>
</dbReference>
<evidence type="ECO:0000256" key="1">
    <source>
        <dbReference type="SAM" id="SignalP"/>
    </source>
</evidence>
<dbReference type="InterPro" id="IPR003961">
    <property type="entry name" value="FN3_dom"/>
</dbReference>
<dbReference type="EMBL" id="JADIMZ010000088">
    <property type="protein sequence ID" value="MBO8432794.1"/>
    <property type="molecule type" value="Genomic_DNA"/>
</dbReference>
<dbReference type="CDD" id="cd00063">
    <property type="entry name" value="FN3"/>
    <property type="match status" value="1"/>
</dbReference>